<evidence type="ECO:0000313" key="2">
    <source>
        <dbReference type="EMBL" id="RDH21329.1"/>
    </source>
</evidence>
<dbReference type="InterPro" id="IPR000719">
    <property type="entry name" value="Prot_kinase_dom"/>
</dbReference>
<dbReference type="PANTHER" id="PTHR37171:SF1">
    <property type="entry name" value="SERINE_THREONINE-PROTEIN KINASE YRZF-RELATED"/>
    <property type="match status" value="1"/>
</dbReference>
<accession>A0A370C2Q6</accession>
<dbReference type="VEuPathDB" id="FungiDB:M747DRAFT_314504"/>
<sequence length="236" mass="27080">MPTEITVTPSEIDFLETLQESKNSVVYKVTFQGKPCVLKVQYHDRGPSEFDPPDREVNLFIAESTAYQRLKPKGFCSRGVIPDFYGTIRNIQPALWPGLGMFLGDKLPPNAILIEYIPNLQEIGLSNYSERRMAKFRRALDDIHEANVLHGDPMPRNMMVSVSGDEERVLWVDFGSAQTFPEDGSHPRQKVWVEGEDELVDYFIVALVRFNVLVGEDYRDGKLSRTVSYYYDYFPI</sequence>
<dbReference type="Proteomes" id="UP000253845">
    <property type="component" value="Unassembled WGS sequence"/>
</dbReference>
<proteinExistence type="predicted"/>
<evidence type="ECO:0000313" key="3">
    <source>
        <dbReference type="Proteomes" id="UP000253845"/>
    </source>
</evidence>
<reference evidence="2 3" key="1">
    <citation type="submission" date="2018-07" db="EMBL/GenBank/DDBJ databases">
        <title>Section-level genome sequencing of Aspergillus section Nigri to investigate inter- and intra-species variation.</title>
        <authorList>
            <consortium name="DOE Joint Genome Institute"/>
            <person name="Vesth T.C."/>
            <person name="Nybo J.L."/>
            <person name="Theobald S."/>
            <person name="Frisvad J.C."/>
            <person name="Larsen T.O."/>
            <person name="Nielsen K.F."/>
            <person name="Hoof J.B."/>
            <person name="Brandl J."/>
            <person name="Salamov A."/>
            <person name="Riley R."/>
            <person name="Gladden J.M."/>
            <person name="Phatale P."/>
            <person name="Nielsen M.T."/>
            <person name="Lyhne E.K."/>
            <person name="Kogle M.E."/>
            <person name="Strasser K."/>
            <person name="McDonnell E."/>
            <person name="Barry K."/>
            <person name="Clum A."/>
            <person name="Chen C."/>
            <person name="Nolan M."/>
            <person name="Sandor L."/>
            <person name="Kuo A."/>
            <person name="Lipzen A."/>
            <person name="Hainaut M."/>
            <person name="Drula E."/>
            <person name="Tsang A."/>
            <person name="Magnuson J.K."/>
            <person name="Henrissat B."/>
            <person name="Wiebenga A."/>
            <person name="Simmons B.A."/>
            <person name="Makela M.R."/>
            <person name="De vries R.P."/>
            <person name="Grigoriev I.V."/>
            <person name="Mortensen U.H."/>
            <person name="Baker S.E."/>
            <person name="Andersen M.R."/>
        </authorList>
    </citation>
    <scope>NUCLEOTIDE SEQUENCE [LARGE SCALE GENOMIC DNA]</scope>
    <source>
        <strain evidence="2 3">ATCC 13496</strain>
    </source>
</reference>
<dbReference type="GO" id="GO:0005524">
    <property type="term" value="F:ATP binding"/>
    <property type="evidence" value="ECO:0007669"/>
    <property type="project" value="InterPro"/>
</dbReference>
<feature type="domain" description="Protein kinase" evidence="1">
    <location>
        <begin position="12"/>
        <end position="236"/>
    </location>
</feature>
<dbReference type="Gene3D" id="1.10.510.10">
    <property type="entry name" value="Transferase(Phosphotransferase) domain 1"/>
    <property type="match status" value="1"/>
</dbReference>
<protein>
    <recommendedName>
        <fullName evidence="1">Protein kinase domain-containing protein</fullName>
    </recommendedName>
</protein>
<name>A0A370C2Q6_ASPNG</name>
<dbReference type="InterPro" id="IPR052396">
    <property type="entry name" value="Meiotic_Drive_Suppr_Kinase"/>
</dbReference>
<dbReference type="EMBL" id="KZ851911">
    <property type="protein sequence ID" value="RDH21329.1"/>
    <property type="molecule type" value="Genomic_DNA"/>
</dbReference>
<dbReference type="InterPro" id="IPR011009">
    <property type="entry name" value="Kinase-like_dom_sf"/>
</dbReference>
<gene>
    <name evidence="2" type="ORF">M747DRAFT_314504</name>
</gene>
<dbReference type="PANTHER" id="PTHR37171">
    <property type="entry name" value="SERINE/THREONINE-PROTEIN KINASE YRZF-RELATED"/>
    <property type="match status" value="1"/>
</dbReference>
<dbReference type="SUPFAM" id="SSF56112">
    <property type="entry name" value="Protein kinase-like (PK-like)"/>
    <property type="match status" value="1"/>
</dbReference>
<dbReference type="GO" id="GO:0004672">
    <property type="term" value="F:protein kinase activity"/>
    <property type="evidence" value="ECO:0007669"/>
    <property type="project" value="InterPro"/>
</dbReference>
<dbReference type="AlphaFoldDB" id="A0A370C2Q6"/>
<organism evidence="2 3">
    <name type="scientific">Aspergillus niger ATCC 13496</name>
    <dbReference type="NCBI Taxonomy" id="1353008"/>
    <lineage>
        <taxon>Eukaryota</taxon>
        <taxon>Fungi</taxon>
        <taxon>Dikarya</taxon>
        <taxon>Ascomycota</taxon>
        <taxon>Pezizomycotina</taxon>
        <taxon>Eurotiomycetes</taxon>
        <taxon>Eurotiomycetidae</taxon>
        <taxon>Eurotiales</taxon>
        <taxon>Aspergillaceae</taxon>
        <taxon>Aspergillus</taxon>
        <taxon>Aspergillus subgen. Circumdati</taxon>
    </lineage>
</organism>
<dbReference type="PROSITE" id="PS50011">
    <property type="entry name" value="PROTEIN_KINASE_DOM"/>
    <property type="match status" value="1"/>
</dbReference>
<evidence type="ECO:0000259" key="1">
    <source>
        <dbReference type="PROSITE" id="PS50011"/>
    </source>
</evidence>